<gene>
    <name evidence="2" type="ORF">SAMN05444008_105268</name>
</gene>
<dbReference type="Proteomes" id="UP000184368">
    <property type="component" value="Unassembled WGS sequence"/>
</dbReference>
<dbReference type="InterPro" id="IPR041049">
    <property type="entry name" value="DUF5615"/>
</dbReference>
<feature type="domain" description="DUF5615" evidence="1">
    <location>
        <begin position="1"/>
        <end position="110"/>
    </location>
</feature>
<dbReference type="SUPFAM" id="SSF88723">
    <property type="entry name" value="PIN domain-like"/>
    <property type="match status" value="1"/>
</dbReference>
<evidence type="ECO:0000313" key="3">
    <source>
        <dbReference type="Proteomes" id="UP000184368"/>
    </source>
</evidence>
<name>A0A1M4ZMR4_9BACT</name>
<keyword evidence="3" id="KW-1185">Reference proteome</keyword>
<dbReference type="RefSeq" id="WP_073042090.1">
    <property type="nucleotide sequence ID" value="NZ_FQUO01000005.1"/>
</dbReference>
<dbReference type="Pfam" id="PF18480">
    <property type="entry name" value="DUF5615"/>
    <property type="match status" value="1"/>
</dbReference>
<evidence type="ECO:0000313" key="2">
    <source>
        <dbReference type="EMBL" id="SHF18856.1"/>
    </source>
</evidence>
<dbReference type="STRING" id="1302690.BUE76_21485"/>
<evidence type="ECO:0000259" key="1">
    <source>
        <dbReference type="Pfam" id="PF18480"/>
    </source>
</evidence>
<dbReference type="InterPro" id="IPR029060">
    <property type="entry name" value="PIN-like_dom_sf"/>
</dbReference>
<dbReference type="AlphaFoldDB" id="A0A1M4ZMR4"/>
<dbReference type="EMBL" id="FQUO01000005">
    <property type="protein sequence ID" value="SHF18856.1"/>
    <property type="molecule type" value="Genomic_DNA"/>
</dbReference>
<sequence>MKLLLDANLSWRLVEKLKPHFTDCQHVDKIIGLPTPAKDAEIRVYALQQHFILVTNDDDFLDFARVKGFPPKVVLLRTGNQSNEAILSLLIKHKADIDLLVSDTATGVLEIL</sequence>
<protein>
    <submittedName>
        <fullName evidence="2">Predicted nuclease, contains PIN domain, potential toxin-antitoxin system component</fullName>
    </submittedName>
</protein>
<dbReference type="OrthoDB" id="27473at2"/>
<reference evidence="2 3" key="1">
    <citation type="submission" date="2016-11" db="EMBL/GenBank/DDBJ databases">
        <authorList>
            <person name="Jaros S."/>
            <person name="Januszkiewicz K."/>
            <person name="Wedrychowicz H."/>
        </authorList>
    </citation>
    <scope>NUCLEOTIDE SEQUENCE [LARGE SCALE GENOMIC DNA]</scope>
    <source>
        <strain evidence="2 3">DSM 26897</strain>
    </source>
</reference>
<accession>A0A1M4ZMR4</accession>
<organism evidence="2 3">
    <name type="scientific">Cnuella takakiae</name>
    <dbReference type="NCBI Taxonomy" id="1302690"/>
    <lineage>
        <taxon>Bacteria</taxon>
        <taxon>Pseudomonadati</taxon>
        <taxon>Bacteroidota</taxon>
        <taxon>Chitinophagia</taxon>
        <taxon>Chitinophagales</taxon>
        <taxon>Chitinophagaceae</taxon>
        <taxon>Cnuella</taxon>
    </lineage>
</organism>
<proteinExistence type="predicted"/>